<dbReference type="AlphaFoldDB" id="A0A5C2S196"/>
<keyword evidence="2" id="KW-0472">Membrane</keyword>
<sequence length="320" mass="35938">MSNVDNPATNIYGLAVSAIGVFGVVPLIWACVRSQLPTTKLRELDETLTDTESLLRSVVEEGLLDPTQHVPHFQVAIQTFRSATEHFREETYMATDLSKQLAAWFDGLSRRISVLCAQVKKVRASICETSVEARMQLMQQHPFAPPPVRLSRWARMRAALRRLLCCVRTRSKTADPATAQSCAPEGDCIALSHLSATSPESPECYDVDTKPVRQTRTPRDHKSRMRALVRAIRRVDKDLESQGVTHPVLKQVVQATNQLRPSVCRKPSHMRRSRRSHSLLFYPSTVVQTVVLPQACESGDDSDEDSWEEETVCDKEECVS</sequence>
<protein>
    <submittedName>
        <fullName evidence="3">Uncharacterized protein</fullName>
    </submittedName>
</protein>
<dbReference type="EMBL" id="ML122282">
    <property type="protein sequence ID" value="RPD57197.1"/>
    <property type="molecule type" value="Genomic_DNA"/>
</dbReference>
<feature type="region of interest" description="Disordered" evidence="1">
    <location>
        <begin position="297"/>
        <end position="320"/>
    </location>
</feature>
<evidence type="ECO:0000256" key="1">
    <source>
        <dbReference type="SAM" id="MobiDB-lite"/>
    </source>
</evidence>
<evidence type="ECO:0000256" key="2">
    <source>
        <dbReference type="SAM" id="Phobius"/>
    </source>
</evidence>
<name>A0A5C2S196_9APHY</name>
<feature type="transmembrane region" description="Helical" evidence="2">
    <location>
        <begin position="12"/>
        <end position="32"/>
    </location>
</feature>
<gene>
    <name evidence="3" type="ORF">L227DRAFT_578110</name>
</gene>
<keyword evidence="2" id="KW-0812">Transmembrane</keyword>
<organism evidence="3 4">
    <name type="scientific">Lentinus tigrinus ALCF2SS1-6</name>
    <dbReference type="NCBI Taxonomy" id="1328759"/>
    <lineage>
        <taxon>Eukaryota</taxon>
        <taxon>Fungi</taxon>
        <taxon>Dikarya</taxon>
        <taxon>Basidiomycota</taxon>
        <taxon>Agaricomycotina</taxon>
        <taxon>Agaricomycetes</taxon>
        <taxon>Polyporales</taxon>
        <taxon>Polyporaceae</taxon>
        <taxon>Lentinus</taxon>
    </lineage>
</organism>
<feature type="region of interest" description="Disordered" evidence="1">
    <location>
        <begin position="202"/>
        <end position="223"/>
    </location>
</feature>
<keyword evidence="4" id="KW-1185">Reference proteome</keyword>
<evidence type="ECO:0000313" key="4">
    <source>
        <dbReference type="Proteomes" id="UP000313359"/>
    </source>
</evidence>
<keyword evidence="2" id="KW-1133">Transmembrane helix</keyword>
<proteinExistence type="predicted"/>
<feature type="compositionally biased region" description="Acidic residues" evidence="1">
    <location>
        <begin position="298"/>
        <end position="311"/>
    </location>
</feature>
<reference evidence="3" key="1">
    <citation type="journal article" date="2018" name="Genome Biol. Evol.">
        <title>Genomics and development of Lentinus tigrinus, a white-rot wood-decaying mushroom with dimorphic fruiting bodies.</title>
        <authorList>
            <person name="Wu B."/>
            <person name="Xu Z."/>
            <person name="Knudson A."/>
            <person name="Carlson A."/>
            <person name="Chen N."/>
            <person name="Kovaka S."/>
            <person name="LaButti K."/>
            <person name="Lipzen A."/>
            <person name="Pennachio C."/>
            <person name="Riley R."/>
            <person name="Schakwitz W."/>
            <person name="Umezawa K."/>
            <person name="Ohm R.A."/>
            <person name="Grigoriev I.V."/>
            <person name="Nagy L.G."/>
            <person name="Gibbons J."/>
            <person name="Hibbett D."/>
        </authorList>
    </citation>
    <scope>NUCLEOTIDE SEQUENCE [LARGE SCALE GENOMIC DNA]</scope>
    <source>
        <strain evidence="3">ALCF2SS1-6</strain>
    </source>
</reference>
<dbReference type="OrthoDB" id="2757612at2759"/>
<dbReference type="Proteomes" id="UP000313359">
    <property type="component" value="Unassembled WGS sequence"/>
</dbReference>
<accession>A0A5C2S196</accession>
<evidence type="ECO:0000313" key="3">
    <source>
        <dbReference type="EMBL" id="RPD57197.1"/>
    </source>
</evidence>